<reference evidence="11" key="1">
    <citation type="journal article" date="2019" name="Int. J. Syst. Evol. Microbiol.">
        <title>The Global Catalogue of Microorganisms (GCM) 10K type strain sequencing project: providing services to taxonomists for standard genome sequencing and annotation.</title>
        <authorList>
            <consortium name="The Broad Institute Genomics Platform"/>
            <consortium name="The Broad Institute Genome Sequencing Center for Infectious Disease"/>
            <person name="Wu L."/>
            <person name="Ma J."/>
        </authorList>
    </citation>
    <scope>NUCLEOTIDE SEQUENCE [LARGE SCALE GENOMIC DNA]</scope>
    <source>
        <strain evidence="11">NBRC 108728</strain>
    </source>
</reference>
<dbReference type="PANTHER" id="PTHR30572">
    <property type="entry name" value="MEMBRANE COMPONENT OF TRANSPORTER-RELATED"/>
    <property type="match status" value="1"/>
</dbReference>
<dbReference type="Proteomes" id="UP001321486">
    <property type="component" value="Chromosome"/>
</dbReference>
<feature type="transmembrane region" description="Helical" evidence="8">
    <location>
        <begin position="265"/>
        <end position="291"/>
    </location>
</feature>
<dbReference type="RefSeq" id="WP_286343224.1">
    <property type="nucleotide sequence ID" value="NZ_AP027732.1"/>
</dbReference>
<comment type="similarity">
    <text evidence="6">Belongs to the ABC-4 integral membrane protein family.</text>
</comment>
<organism evidence="10 11">
    <name type="scientific">Frondihabitans sucicola</name>
    <dbReference type="NCBI Taxonomy" id="1268041"/>
    <lineage>
        <taxon>Bacteria</taxon>
        <taxon>Bacillati</taxon>
        <taxon>Actinomycetota</taxon>
        <taxon>Actinomycetes</taxon>
        <taxon>Micrococcales</taxon>
        <taxon>Microbacteriaceae</taxon>
        <taxon>Frondihabitans</taxon>
    </lineage>
</organism>
<accession>A0ABM8GNU1</accession>
<feature type="compositionally biased region" description="Polar residues" evidence="7">
    <location>
        <begin position="71"/>
        <end position="85"/>
    </location>
</feature>
<evidence type="ECO:0000256" key="2">
    <source>
        <dbReference type="ARBA" id="ARBA00022475"/>
    </source>
</evidence>
<feature type="transmembrane region" description="Helical" evidence="8">
    <location>
        <begin position="411"/>
        <end position="433"/>
    </location>
</feature>
<keyword evidence="4 8" id="KW-1133">Transmembrane helix</keyword>
<dbReference type="Pfam" id="PF02687">
    <property type="entry name" value="FtsX"/>
    <property type="match status" value="1"/>
</dbReference>
<evidence type="ECO:0000259" key="9">
    <source>
        <dbReference type="Pfam" id="PF02687"/>
    </source>
</evidence>
<feature type="transmembrane region" description="Helical" evidence="8">
    <location>
        <begin position="312"/>
        <end position="342"/>
    </location>
</feature>
<feature type="region of interest" description="Disordered" evidence="7">
    <location>
        <begin position="56"/>
        <end position="93"/>
    </location>
</feature>
<name>A0ABM8GNU1_9MICO</name>
<sequence>MTVQSTGRSILVALLIAVPILGVVGVDTVEASHTATVDERIRLDLGRTEAKVSVVSAPDKTLRQDPLQPDGGTSSKGTDIATSGPTLRDPRDVLPAGTRVLTTRYAQIVARTATGLGSFTAIEGQPWDRALAGSYDLLDGRRPTSSKEVMVSPAGLERFGIGVGGHLRVTKPTPGDFTVVGTLKGADDSDDTVVVYGADGAFDGVTAADDLSSSSFYVVDRSLPWSSVRALNGQGMTALSRSVLLDPPSAEVAPRISGLVGGNTLGVLMIALLGAFGMFEVCLLAGAAFAVSAKRRQRELAILSSVGARRRTIFAVMSFEGILLGFVGGVIGTGLGILGAFFAEPILANGNASEYPGFHVDWPVLALIVLASTASGWIAAAVPARAASRVDVVAALRGARRPPRASIRRPIVGLFTAVGGSIIALMGGLVVIASHQGEQTQQKAYTGGVVLLVAGPIIMQIGALLIAPQLLRWATTVLARWGAGARLGSRDAARNPSRTVPALAAIMSCVFVSAFAMCMISGGQAISVRDHEWQSPPDTASVSLYRYGDQTDRSGGSVASWSSREPFPVPSSGPSRARRPACSPACPTSVCSATPPCRRTSCRTFPTSRTRSVRSISTRVSATIT</sequence>
<keyword evidence="5 8" id="KW-0472">Membrane</keyword>
<keyword evidence="11" id="KW-1185">Reference proteome</keyword>
<evidence type="ECO:0000313" key="10">
    <source>
        <dbReference type="EMBL" id="BDZ50115.1"/>
    </source>
</evidence>
<feature type="domain" description="ABC3 transporter permease C-terminal" evidence="9">
    <location>
        <begin position="283"/>
        <end position="390"/>
    </location>
</feature>
<evidence type="ECO:0000256" key="6">
    <source>
        <dbReference type="ARBA" id="ARBA00038076"/>
    </source>
</evidence>
<evidence type="ECO:0000256" key="7">
    <source>
        <dbReference type="SAM" id="MobiDB-lite"/>
    </source>
</evidence>
<comment type="subcellular location">
    <subcellularLocation>
        <location evidence="1">Cell membrane</location>
        <topology evidence="1">Multi-pass membrane protein</topology>
    </subcellularLocation>
</comment>
<dbReference type="EMBL" id="AP027732">
    <property type="protein sequence ID" value="BDZ50115.1"/>
    <property type="molecule type" value="Genomic_DNA"/>
</dbReference>
<feature type="transmembrane region" description="Helical" evidence="8">
    <location>
        <begin position="362"/>
        <end position="382"/>
    </location>
</feature>
<evidence type="ECO:0000256" key="3">
    <source>
        <dbReference type="ARBA" id="ARBA00022692"/>
    </source>
</evidence>
<dbReference type="InterPro" id="IPR003838">
    <property type="entry name" value="ABC3_permease_C"/>
</dbReference>
<dbReference type="PANTHER" id="PTHR30572:SF4">
    <property type="entry name" value="ABC TRANSPORTER PERMEASE YTRF"/>
    <property type="match status" value="1"/>
</dbReference>
<protein>
    <recommendedName>
        <fullName evidence="9">ABC3 transporter permease C-terminal domain-containing protein</fullName>
    </recommendedName>
</protein>
<proteinExistence type="inferred from homology"/>
<gene>
    <name evidence="10" type="ORF">GCM10025867_23560</name>
</gene>
<evidence type="ECO:0000256" key="4">
    <source>
        <dbReference type="ARBA" id="ARBA00022989"/>
    </source>
</evidence>
<feature type="transmembrane region" description="Helical" evidence="8">
    <location>
        <begin position="445"/>
        <end position="467"/>
    </location>
</feature>
<keyword evidence="3 8" id="KW-0812">Transmembrane</keyword>
<evidence type="ECO:0000256" key="8">
    <source>
        <dbReference type="SAM" id="Phobius"/>
    </source>
</evidence>
<dbReference type="InterPro" id="IPR050250">
    <property type="entry name" value="Macrolide_Exporter_MacB"/>
</dbReference>
<keyword evidence="2" id="KW-1003">Cell membrane</keyword>
<feature type="region of interest" description="Disordered" evidence="7">
    <location>
        <begin position="555"/>
        <end position="579"/>
    </location>
</feature>
<evidence type="ECO:0000256" key="1">
    <source>
        <dbReference type="ARBA" id="ARBA00004651"/>
    </source>
</evidence>
<evidence type="ECO:0000313" key="11">
    <source>
        <dbReference type="Proteomes" id="UP001321486"/>
    </source>
</evidence>
<feature type="transmembrane region" description="Helical" evidence="8">
    <location>
        <begin position="500"/>
        <end position="522"/>
    </location>
</feature>
<evidence type="ECO:0000256" key="5">
    <source>
        <dbReference type="ARBA" id="ARBA00023136"/>
    </source>
</evidence>